<dbReference type="InterPro" id="IPR015942">
    <property type="entry name" value="Asp/Glu/hydantoin_racemase"/>
</dbReference>
<name>A0A644XKX8_9ZZZZ</name>
<dbReference type="AlphaFoldDB" id="A0A644XKX8"/>
<evidence type="ECO:0000256" key="1">
    <source>
        <dbReference type="ARBA" id="ARBA00007847"/>
    </source>
</evidence>
<dbReference type="GO" id="GO:0047661">
    <property type="term" value="F:amino-acid racemase activity"/>
    <property type="evidence" value="ECO:0007669"/>
    <property type="project" value="InterPro"/>
</dbReference>
<organism evidence="3">
    <name type="scientific">bioreactor metagenome</name>
    <dbReference type="NCBI Taxonomy" id="1076179"/>
    <lineage>
        <taxon>unclassified sequences</taxon>
        <taxon>metagenomes</taxon>
        <taxon>ecological metagenomes</taxon>
    </lineage>
</organism>
<dbReference type="PANTHER" id="PTHR21198">
    <property type="entry name" value="GLUTAMATE RACEMASE"/>
    <property type="match status" value="1"/>
</dbReference>
<dbReference type="PANTHER" id="PTHR21198:SF7">
    <property type="entry name" value="ASPARTATE-GLUTAMATE RACEMASE FAMILY"/>
    <property type="match status" value="1"/>
</dbReference>
<dbReference type="SUPFAM" id="SSF53681">
    <property type="entry name" value="Aspartate/glutamate racemase"/>
    <property type="match status" value="2"/>
</dbReference>
<sequence length="234" mass="26267">MKIGMIGGVGPESTVDYYQRLIELYQKNIGGDDYPEIIINSINMTAMLKFVSGEDWDGLTGMMADAVHSLKDAGADLAFIASNTPHVVFEKVKLVSPVPLISIVEAARMEAEKQGLKKVGLLGTLFTMQSSYYQAKFDKSGIAMVVPNEEEQRYIQQKLFSEIEHGVFLEETRNGLLKIVKRLINDESIDGVILGCTELPLILTKDEYGIPFLNTTEIHAQRIFEKYMELRRNL</sequence>
<dbReference type="Gene3D" id="3.40.50.1860">
    <property type="match status" value="2"/>
</dbReference>
<evidence type="ECO:0000313" key="3">
    <source>
        <dbReference type="EMBL" id="MPM16840.1"/>
    </source>
</evidence>
<comment type="similarity">
    <text evidence="1">Belongs to the aspartate/glutamate racemases family.</text>
</comment>
<gene>
    <name evidence="3" type="primary">ygeA_9</name>
    <name evidence="3" type="ORF">SDC9_63222</name>
</gene>
<dbReference type="NCBIfam" id="TIGR00035">
    <property type="entry name" value="asp_race"/>
    <property type="match status" value="1"/>
</dbReference>
<evidence type="ECO:0000256" key="2">
    <source>
        <dbReference type="ARBA" id="ARBA00023235"/>
    </source>
</evidence>
<dbReference type="EC" id="5.-.-.-" evidence="3"/>
<dbReference type="InterPro" id="IPR001920">
    <property type="entry name" value="Asp/Glu_race"/>
</dbReference>
<protein>
    <submittedName>
        <fullName evidence="3">Putative racemase YgeA</fullName>
        <ecNumber evidence="3">5.-.-.-</ecNumber>
    </submittedName>
</protein>
<dbReference type="EMBL" id="VSSQ01002687">
    <property type="protein sequence ID" value="MPM16840.1"/>
    <property type="molecule type" value="Genomic_DNA"/>
</dbReference>
<dbReference type="Pfam" id="PF01177">
    <property type="entry name" value="Asp_Glu_race"/>
    <property type="match status" value="1"/>
</dbReference>
<dbReference type="InterPro" id="IPR033134">
    <property type="entry name" value="Asp/Glu_racemase_AS_2"/>
</dbReference>
<reference evidence="3" key="1">
    <citation type="submission" date="2019-08" db="EMBL/GenBank/DDBJ databases">
        <authorList>
            <person name="Kucharzyk K."/>
            <person name="Murdoch R.W."/>
            <person name="Higgins S."/>
            <person name="Loffler F."/>
        </authorList>
    </citation>
    <scope>NUCLEOTIDE SEQUENCE</scope>
</reference>
<dbReference type="PROSITE" id="PS00924">
    <property type="entry name" value="ASP_GLU_RACEMASE_2"/>
    <property type="match status" value="1"/>
</dbReference>
<comment type="caution">
    <text evidence="3">The sequence shown here is derived from an EMBL/GenBank/DDBJ whole genome shotgun (WGS) entry which is preliminary data.</text>
</comment>
<keyword evidence="2 3" id="KW-0413">Isomerase</keyword>
<accession>A0A644XKX8</accession>
<proteinExistence type="inferred from homology"/>
<dbReference type="InterPro" id="IPR004380">
    <property type="entry name" value="Asp_race"/>
</dbReference>